<proteinExistence type="predicted"/>
<dbReference type="Proteomes" id="UP000019443">
    <property type="component" value="Chromosome"/>
</dbReference>
<reference evidence="1" key="1">
    <citation type="submission" date="2013-11" db="EMBL/GenBank/DDBJ databases">
        <title>Draft genome sequence of the broad-host-range Rhizobium sp. LPU83 strain, a member of the low-genetic diversity Oregon-like Rhizobium sp. group.</title>
        <authorList>
            <person name="Wibberg D."/>
            <person name="Puehler A."/>
            <person name="Schlueter A."/>
        </authorList>
    </citation>
    <scope>NUCLEOTIDE SEQUENCE [LARGE SCALE GENOMIC DNA]</scope>
    <source>
        <strain evidence="1">LPU83</strain>
    </source>
</reference>
<dbReference type="AlphaFoldDB" id="W6R7I3"/>
<sequence>MVLDAELARFIASPVMIIIGTRDTHNRAAIARGAGATVVKGSGMVEVIVSEWQWPDCIANIHATGHIAATFVRPSDYVAYQLKGRGTLRTAAEEDIRLSRRYVDDIVDTLGGLGVEPQLAAPWIVNAKAAVIRFDVEDVYLQTPGPGAGALLRGVA</sequence>
<dbReference type="PATRIC" id="fig|348824.6.peg.1316"/>
<name>W6R7I3_9HYPH</name>
<evidence type="ECO:0000313" key="1">
    <source>
        <dbReference type="EMBL" id="CDM56894.1"/>
    </source>
</evidence>
<dbReference type="eggNOG" id="ENOG5033AX0">
    <property type="taxonomic scope" value="Bacteria"/>
</dbReference>
<dbReference type="SUPFAM" id="SSF50475">
    <property type="entry name" value="FMN-binding split barrel"/>
    <property type="match status" value="1"/>
</dbReference>
<organism evidence="1 2">
    <name type="scientific">Rhizobium favelukesii</name>
    <dbReference type="NCBI Taxonomy" id="348824"/>
    <lineage>
        <taxon>Bacteria</taxon>
        <taxon>Pseudomonadati</taxon>
        <taxon>Pseudomonadota</taxon>
        <taxon>Alphaproteobacteria</taxon>
        <taxon>Hyphomicrobiales</taxon>
        <taxon>Rhizobiaceae</taxon>
        <taxon>Rhizobium/Agrobacterium group</taxon>
        <taxon>Rhizobium</taxon>
    </lineage>
</organism>
<protein>
    <submittedName>
        <fullName evidence="1">Uncharacterized protein</fullName>
    </submittedName>
</protein>
<dbReference type="InterPro" id="IPR012349">
    <property type="entry name" value="Split_barrel_FMN-bd"/>
</dbReference>
<dbReference type="EMBL" id="HG916852">
    <property type="protein sequence ID" value="CDM56894.1"/>
    <property type="molecule type" value="Genomic_DNA"/>
</dbReference>
<gene>
    <name evidence="1" type="ORF">LPU83_1220</name>
</gene>
<dbReference type="HOGENOM" id="CLU_114954_0_0_5"/>
<accession>W6R7I3</accession>
<keyword evidence="2" id="KW-1185">Reference proteome</keyword>
<dbReference type="RefSeq" id="WP_029709927.1">
    <property type="nucleotide sequence ID" value="NZ_ATTO01000006.1"/>
</dbReference>
<dbReference type="Gene3D" id="2.30.110.10">
    <property type="entry name" value="Electron Transport, Fmn-binding Protein, Chain A"/>
    <property type="match status" value="1"/>
</dbReference>
<evidence type="ECO:0000313" key="2">
    <source>
        <dbReference type="Proteomes" id="UP000019443"/>
    </source>
</evidence>
<dbReference type="KEGG" id="rhl:LPU83_1220"/>